<reference evidence="1 2" key="1">
    <citation type="submission" date="2019-08" db="EMBL/GenBank/DDBJ databases">
        <title>The genome of the soybean aphid Biotype 1, its phylome, world population structure and adaptation to the North American continent.</title>
        <authorList>
            <person name="Giordano R."/>
            <person name="Donthu R.K."/>
            <person name="Hernandez A.G."/>
            <person name="Wright C.L."/>
            <person name="Zimin A.V."/>
        </authorList>
    </citation>
    <scope>NUCLEOTIDE SEQUENCE [LARGE SCALE GENOMIC DNA]</scope>
    <source>
        <tissue evidence="1">Whole aphids</tissue>
    </source>
</reference>
<sequence length="173" mass="19566">MVSNKCCVPGCQQSSTSKFGVPQNERNAWEKKIGEGSSQYTICLRQPRLKKGVIPSIFPSDLAYNICDKVNNTLVTSILEEHNYCIQKRNLLCLNIKPSSPKRQCIELADDFIVHYDVSEKNNFEPCFYINGVKMELSNVGIDNYCGITSSTCSLERALIKFDRIKVCRGIKK</sequence>
<dbReference type="OrthoDB" id="6605314at2759"/>
<proteinExistence type="predicted"/>
<evidence type="ECO:0008006" key="3">
    <source>
        <dbReference type="Google" id="ProtNLM"/>
    </source>
</evidence>
<organism evidence="1 2">
    <name type="scientific">Aphis glycines</name>
    <name type="common">Soybean aphid</name>
    <dbReference type="NCBI Taxonomy" id="307491"/>
    <lineage>
        <taxon>Eukaryota</taxon>
        <taxon>Metazoa</taxon>
        <taxon>Ecdysozoa</taxon>
        <taxon>Arthropoda</taxon>
        <taxon>Hexapoda</taxon>
        <taxon>Insecta</taxon>
        <taxon>Pterygota</taxon>
        <taxon>Neoptera</taxon>
        <taxon>Paraneoptera</taxon>
        <taxon>Hemiptera</taxon>
        <taxon>Sternorrhyncha</taxon>
        <taxon>Aphidomorpha</taxon>
        <taxon>Aphidoidea</taxon>
        <taxon>Aphididae</taxon>
        <taxon>Aphidini</taxon>
        <taxon>Aphis</taxon>
        <taxon>Aphis</taxon>
    </lineage>
</organism>
<dbReference type="Proteomes" id="UP000475862">
    <property type="component" value="Unassembled WGS sequence"/>
</dbReference>
<dbReference type="EMBL" id="VYZN01000002">
    <property type="protein sequence ID" value="KAE9544326.1"/>
    <property type="molecule type" value="Genomic_DNA"/>
</dbReference>
<keyword evidence="2" id="KW-1185">Reference proteome</keyword>
<comment type="caution">
    <text evidence="1">The sequence shown here is derived from an EMBL/GenBank/DDBJ whole genome shotgun (WGS) entry which is preliminary data.</text>
</comment>
<evidence type="ECO:0000313" key="2">
    <source>
        <dbReference type="Proteomes" id="UP000475862"/>
    </source>
</evidence>
<accession>A0A6G0U7X9</accession>
<evidence type="ECO:0000313" key="1">
    <source>
        <dbReference type="EMBL" id="KAE9544326.1"/>
    </source>
</evidence>
<gene>
    <name evidence="1" type="ORF">AGLY_001505</name>
</gene>
<name>A0A6G0U7X9_APHGL</name>
<protein>
    <recommendedName>
        <fullName evidence="3">THAP-type domain-containing protein</fullName>
    </recommendedName>
</protein>
<dbReference type="AlphaFoldDB" id="A0A6G0U7X9"/>